<dbReference type="OrthoDB" id="306726at2"/>
<dbReference type="AlphaFoldDB" id="A0A0A5G0D5"/>
<protein>
    <submittedName>
        <fullName evidence="5">Ethanolamine corrinoid cobalamin adenosyltransferase</fullName>
    </submittedName>
</protein>
<keyword evidence="1 5" id="KW-0808">Transferase</keyword>
<evidence type="ECO:0000259" key="4">
    <source>
        <dbReference type="Pfam" id="PF01923"/>
    </source>
</evidence>
<evidence type="ECO:0000256" key="3">
    <source>
        <dbReference type="ARBA" id="ARBA00022840"/>
    </source>
</evidence>
<dbReference type="SUPFAM" id="SSF89028">
    <property type="entry name" value="Cobalamin adenosyltransferase-like"/>
    <property type="match status" value="1"/>
</dbReference>
<dbReference type="GO" id="GO:0008817">
    <property type="term" value="F:corrinoid adenosyltransferase activity"/>
    <property type="evidence" value="ECO:0007669"/>
    <property type="project" value="InterPro"/>
</dbReference>
<keyword evidence="6" id="KW-1185">Reference proteome</keyword>
<accession>A0A0A5G0D5</accession>
<name>A0A0A5G0D5_9BACI</name>
<feature type="domain" description="Cobalamin adenosyltransferase-like" evidence="4">
    <location>
        <begin position="89"/>
        <end position="254"/>
    </location>
</feature>
<dbReference type="Gene3D" id="1.20.1200.10">
    <property type="entry name" value="Cobalamin adenosyltransferase-like"/>
    <property type="match status" value="1"/>
</dbReference>
<dbReference type="EMBL" id="AVPG01000037">
    <property type="protein sequence ID" value="KGX84510.1"/>
    <property type="molecule type" value="Genomic_DNA"/>
</dbReference>
<evidence type="ECO:0000313" key="6">
    <source>
        <dbReference type="Proteomes" id="UP000030401"/>
    </source>
</evidence>
<proteinExistence type="predicted"/>
<comment type="caution">
    <text evidence="5">The sequence shown here is derived from an EMBL/GenBank/DDBJ whole genome shotgun (WGS) entry which is preliminary data.</text>
</comment>
<sequence length="264" mass="30676">MAVITESELRKRLKGKNLKDEKVFKVPKGSIITPSAKGFLNEYSIQLEFVDETKEEEQDAHVREWKPPVRKQPKAKKSPLKYQLLHGGYIDEKPEHMTALYGNVLVYKDHKRIQFRGKLDSLESKILEAQMQASTLGMEKMAEDLQEVLDFIRNLVRCEVLGEEVEQVQLLNMNDVELREMSHHPKKYFGSGHFFPDYRMGEGIVILNGLRSLTRETELLAYQAFKLENGEAERGDIILALNRLSSLFWIMMFKYKTGYYNAKN</sequence>
<dbReference type="GO" id="GO:0009236">
    <property type="term" value="P:cobalamin biosynthetic process"/>
    <property type="evidence" value="ECO:0007669"/>
    <property type="project" value="InterPro"/>
</dbReference>
<dbReference type="InterPro" id="IPR016030">
    <property type="entry name" value="CblAdoTrfase-like"/>
</dbReference>
<reference evidence="5 6" key="1">
    <citation type="submission" date="2013-08" db="EMBL/GenBank/DDBJ databases">
        <authorList>
            <person name="Huang J."/>
            <person name="Wang G."/>
        </authorList>
    </citation>
    <scope>NUCLEOTIDE SEQUENCE [LARGE SCALE GENOMIC DNA]</scope>
    <source>
        <strain evidence="5 6">JSM 072002</strain>
    </source>
</reference>
<dbReference type="Pfam" id="PF01923">
    <property type="entry name" value="Cob_adeno_trans"/>
    <property type="match status" value="1"/>
</dbReference>
<dbReference type="eggNOG" id="COG4812">
    <property type="taxonomic scope" value="Bacteria"/>
</dbReference>
<evidence type="ECO:0000256" key="1">
    <source>
        <dbReference type="ARBA" id="ARBA00022679"/>
    </source>
</evidence>
<keyword evidence="3" id="KW-0067">ATP-binding</keyword>
<dbReference type="InterPro" id="IPR009194">
    <property type="entry name" value="AdoTrfase_EutT"/>
</dbReference>
<dbReference type="RefSeq" id="WP_036836253.1">
    <property type="nucleotide sequence ID" value="NZ_AVPG01000037.1"/>
</dbReference>
<dbReference type="STRING" id="1385512.N784_13365"/>
<dbReference type="InterPro" id="IPR036451">
    <property type="entry name" value="CblAdoTrfase-like_sf"/>
</dbReference>
<dbReference type="GO" id="GO:0006580">
    <property type="term" value="P:ethanolamine metabolic process"/>
    <property type="evidence" value="ECO:0007669"/>
    <property type="project" value="InterPro"/>
</dbReference>
<dbReference type="PIRSF" id="PIRSF012294">
    <property type="entry name" value="ATR_EutT"/>
    <property type="match status" value="1"/>
</dbReference>
<gene>
    <name evidence="5" type="ORF">N784_13365</name>
</gene>
<keyword evidence="2" id="KW-0547">Nucleotide-binding</keyword>
<evidence type="ECO:0000256" key="2">
    <source>
        <dbReference type="ARBA" id="ARBA00022741"/>
    </source>
</evidence>
<dbReference type="Proteomes" id="UP000030401">
    <property type="component" value="Unassembled WGS sequence"/>
</dbReference>
<evidence type="ECO:0000313" key="5">
    <source>
        <dbReference type="EMBL" id="KGX84510.1"/>
    </source>
</evidence>
<dbReference type="GO" id="GO:0005524">
    <property type="term" value="F:ATP binding"/>
    <property type="evidence" value="ECO:0007669"/>
    <property type="project" value="UniProtKB-KW"/>
</dbReference>
<organism evidence="5 6">
    <name type="scientific">Pontibacillus litoralis JSM 072002</name>
    <dbReference type="NCBI Taxonomy" id="1385512"/>
    <lineage>
        <taxon>Bacteria</taxon>
        <taxon>Bacillati</taxon>
        <taxon>Bacillota</taxon>
        <taxon>Bacilli</taxon>
        <taxon>Bacillales</taxon>
        <taxon>Bacillaceae</taxon>
        <taxon>Pontibacillus</taxon>
    </lineage>
</organism>